<dbReference type="InterPro" id="IPR036859">
    <property type="entry name" value="CAP-Gly_dom_sf"/>
</dbReference>
<dbReference type="PROSITE" id="PS50245">
    <property type="entry name" value="CAP_GLY_2"/>
    <property type="match status" value="1"/>
</dbReference>
<dbReference type="InterPro" id="IPR032675">
    <property type="entry name" value="LRR_dom_sf"/>
</dbReference>
<sequence>MNKSSRSLSRRYAYTKDVRLPFDCRWAHVEDNRPSLKGLCVHVRHAIQCTELLRADGSLINVNDRVSCDGYIGTVKFIGNLNQEKTKGIWLGVDWDNEERGKHDGSLNGVQYFTTSTPKSGSFVRPKKVNGGVSCYMAIKDRYGKQEEENAGVIADELYVVDSKKKKTIVEMVGAEFINLKQSNLNYLQEVVLKEMLVYGVGIHGNDLMNHTRNIQELDISKNLLSSWENVANIAKCLPNLENLNVRYMYNILK</sequence>
<evidence type="ECO:0000256" key="6">
    <source>
        <dbReference type="ARBA" id="ARBA00022737"/>
    </source>
</evidence>
<dbReference type="InterPro" id="IPR000938">
    <property type="entry name" value="CAP-Gly_domain"/>
</dbReference>
<evidence type="ECO:0000256" key="5">
    <source>
        <dbReference type="ARBA" id="ARBA00022614"/>
    </source>
</evidence>
<comment type="subunit">
    <text evidence="8">Supercomplex made of cofactors A to E. Cofactors A and D function by capturing and stabilizing tubulin in a quasi-native conformation. Cofactor E binds to the cofactor D-tubulin complex; interaction with cofactor C then causes the release of tubulin polypeptides that are committed to the native state.</text>
</comment>
<keyword evidence="12" id="KW-1185">Reference proteome</keyword>
<accession>A0AA88XYT4</accession>
<evidence type="ECO:0000259" key="10">
    <source>
        <dbReference type="PROSITE" id="PS50245"/>
    </source>
</evidence>
<evidence type="ECO:0000256" key="4">
    <source>
        <dbReference type="ARBA" id="ARBA00022490"/>
    </source>
</evidence>
<dbReference type="PROSITE" id="PS00845">
    <property type="entry name" value="CAP_GLY_1"/>
    <property type="match status" value="1"/>
</dbReference>
<dbReference type="Proteomes" id="UP001186944">
    <property type="component" value="Unassembled WGS sequence"/>
</dbReference>
<dbReference type="PANTHER" id="PTHR18916">
    <property type="entry name" value="DYNACTIN 1-RELATED MICROTUBULE-BINDING"/>
    <property type="match status" value="1"/>
</dbReference>
<organism evidence="11 12">
    <name type="scientific">Pinctada imbricata</name>
    <name type="common">Atlantic pearl-oyster</name>
    <name type="synonym">Pinctada martensii</name>
    <dbReference type="NCBI Taxonomy" id="66713"/>
    <lineage>
        <taxon>Eukaryota</taxon>
        <taxon>Metazoa</taxon>
        <taxon>Spiralia</taxon>
        <taxon>Lophotrochozoa</taxon>
        <taxon>Mollusca</taxon>
        <taxon>Bivalvia</taxon>
        <taxon>Autobranchia</taxon>
        <taxon>Pteriomorphia</taxon>
        <taxon>Pterioida</taxon>
        <taxon>Pterioidea</taxon>
        <taxon>Pteriidae</taxon>
        <taxon>Pinctada</taxon>
    </lineage>
</organism>
<evidence type="ECO:0000256" key="1">
    <source>
        <dbReference type="ARBA" id="ARBA00004496"/>
    </source>
</evidence>
<dbReference type="Pfam" id="PF01302">
    <property type="entry name" value="CAP_GLY"/>
    <property type="match status" value="1"/>
</dbReference>
<reference evidence="11" key="1">
    <citation type="submission" date="2019-08" db="EMBL/GenBank/DDBJ databases">
        <title>The improved chromosome-level genome for the pearl oyster Pinctada fucata martensii using PacBio sequencing and Hi-C.</title>
        <authorList>
            <person name="Zheng Z."/>
        </authorList>
    </citation>
    <scope>NUCLEOTIDE SEQUENCE</scope>
    <source>
        <strain evidence="11">ZZ-2019</strain>
        <tissue evidence="11">Adductor muscle</tissue>
    </source>
</reference>
<gene>
    <name evidence="11" type="ORF">FSP39_007152</name>
</gene>
<evidence type="ECO:0000313" key="12">
    <source>
        <dbReference type="Proteomes" id="UP001186944"/>
    </source>
</evidence>
<evidence type="ECO:0000256" key="8">
    <source>
        <dbReference type="ARBA" id="ARBA00026055"/>
    </source>
</evidence>
<comment type="caution">
    <text evidence="11">The sequence shown here is derived from an EMBL/GenBank/DDBJ whole genome shotgun (WGS) entry which is preliminary data.</text>
</comment>
<evidence type="ECO:0000256" key="7">
    <source>
        <dbReference type="ARBA" id="ARBA00023186"/>
    </source>
</evidence>
<name>A0AA88XYT4_PINIB</name>
<dbReference type="SMART" id="SM01052">
    <property type="entry name" value="CAP_GLY"/>
    <property type="match status" value="1"/>
</dbReference>
<dbReference type="SUPFAM" id="SSF74924">
    <property type="entry name" value="Cap-Gly domain"/>
    <property type="match status" value="1"/>
</dbReference>
<dbReference type="Gene3D" id="3.80.10.10">
    <property type="entry name" value="Ribonuclease Inhibitor"/>
    <property type="match status" value="1"/>
</dbReference>
<evidence type="ECO:0000313" key="11">
    <source>
        <dbReference type="EMBL" id="KAK3092781.1"/>
    </source>
</evidence>
<dbReference type="EMBL" id="VSWD01000009">
    <property type="protein sequence ID" value="KAK3092781.1"/>
    <property type="molecule type" value="Genomic_DNA"/>
</dbReference>
<comment type="similarity">
    <text evidence="2">Belongs to the TBCE family.</text>
</comment>
<proteinExistence type="inferred from homology"/>
<evidence type="ECO:0000256" key="3">
    <source>
        <dbReference type="ARBA" id="ARBA00015004"/>
    </source>
</evidence>
<evidence type="ECO:0000256" key="2">
    <source>
        <dbReference type="ARBA" id="ARBA00006286"/>
    </source>
</evidence>
<evidence type="ECO:0000256" key="9">
    <source>
        <dbReference type="ARBA" id="ARBA00030180"/>
    </source>
</evidence>
<dbReference type="SUPFAM" id="SSF52058">
    <property type="entry name" value="L domain-like"/>
    <property type="match status" value="1"/>
</dbReference>
<dbReference type="FunFam" id="2.30.30.190:FF:000016">
    <property type="entry name" value="Tubulin-folding cofactor E"/>
    <property type="match status" value="1"/>
</dbReference>
<feature type="domain" description="CAP-Gly" evidence="10">
    <location>
        <begin position="87"/>
        <end position="125"/>
    </location>
</feature>
<protein>
    <recommendedName>
        <fullName evidence="3">Tubulin-specific chaperone E</fullName>
    </recommendedName>
    <alternativeName>
        <fullName evidence="9">Tubulin-folding cofactor E</fullName>
    </alternativeName>
</protein>
<dbReference type="Gene3D" id="2.30.30.190">
    <property type="entry name" value="CAP Gly-rich-like domain"/>
    <property type="match status" value="1"/>
</dbReference>
<keyword evidence="6" id="KW-0677">Repeat</keyword>
<keyword evidence="5" id="KW-0433">Leucine-rich repeat</keyword>
<keyword evidence="7" id="KW-0143">Chaperone</keyword>
<dbReference type="GO" id="GO:0005737">
    <property type="term" value="C:cytoplasm"/>
    <property type="evidence" value="ECO:0007669"/>
    <property type="project" value="UniProtKB-SubCell"/>
</dbReference>
<keyword evidence="4" id="KW-0963">Cytoplasm</keyword>
<comment type="subcellular location">
    <subcellularLocation>
        <location evidence="1">Cytoplasm</location>
    </subcellularLocation>
</comment>
<dbReference type="AlphaFoldDB" id="A0AA88XYT4"/>